<evidence type="ECO:0000313" key="8">
    <source>
        <dbReference type="EMBL" id="SCX44342.1"/>
    </source>
</evidence>
<keyword evidence="5" id="KW-0472">Membrane</keyword>
<dbReference type="EMBL" id="FMUI01000003">
    <property type="protein sequence ID" value="SCX44342.1"/>
    <property type="molecule type" value="Genomic_DNA"/>
</dbReference>
<keyword evidence="6" id="KW-0175">Coiled coil</keyword>
<proteinExistence type="predicted"/>
<keyword evidence="2" id="KW-0547">Nucleotide-binding</keyword>
<feature type="domain" description="Dynamin N-terminal" evidence="7">
    <location>
        <begin position="239"/>
        <end position="408"/>
    </location>
</feature>
<dbReference type="AlphaFoldDB" id="A0A1G4XT18"/>
<comment type="caution">
    <text evidence="8">The sequence shown here is derived from an EMBL/GenBank/DDBJ whole genome shotgun (WGS) entry which is preliminary data.</text>
</comment>
<dbReference type="PANTHER" id="PTHR10465">
    <property type="entry name" value="TRANSMEMBRANE GTPASE FZO1"/>
    <property type="match status" value="1"/>
</dbReference>
<dbReference type="Pfam" id="PF00350">
    <property type="entry name" value="Dynamin_N"/>
    <property type="match status" value="1"/>
</dbReference>
<dbReference type="GO" id="GO:0003924">
    <property type="term" value="F:GTPase activity"/>
    <property type="evidence" value="ECO:0007669"/>
    <property type="project" value="InterPro"/>
</dbReference>
<organism evidence="8 9">
    <name type="scientific">Kosakonia sacchari</name>
    <dbReference type="NCBI Taxonomy" id="1158459"/>
    <lineage>
        <taxon>Bacteria</taxon>
        <taxon>Pseudomonadati</taxon>
        <taxon>Pseudomonadota</taxon>
        <taxon>Gammaproteobacteria</taxon>
        <taxon>Enterobacterales</taxon>
        <taxon>Enterobacteriaceae</taxon>
        <taxon>Kosakonia</taxon>
    </lineage>
</organism>
<accession>A0A1G4XT18</accession>
<keyword evidence="3" id="KW-0378">Hydrolase</keyword>
<evidence type="ECO:0000256" key="6">
    <source>
        <dbReference type="SAM" id="Coils"/>
    </source>
</evidence>
<evidence type="ECO:0000256" key="3">
    <source>
        <dbReference type="ARBA" id="ARBA00022801"/>
    </source>
</evidence>
<evidence type="ECO:0000256" key="1">
    <source>
        <dbReference type="ARBA" id="ARBA00004370"/>
    </source>
</evidence>
<evidence type="ECO:0000256" key="2">
    <source>
        <dbReference type="ARBA" id="ARBA00022741"/>
    </source>
</evidence>
<evidence type="ECO:0000259" key="7">
    <source>
        <dbReference type="Pfam" id="PF00350"/>
    </source>
</evidence>
<protein>
    <submittedName>
        <fullName evidence="8">Dynamin family protein</fullName>
    </submittedName>
</protein>
<dbReference type="Gene3D" id="3.40.50.300">
    <property type="entry name" value="P-loop containing nucleotide triphosphate hydrolases"/>
    <property type="match status" value="1"/>
</dbReference>
<dbReference type="RefSeq" id="WP_017457090.1">
    <property type="nucleotide sequence ID" value="NZ_FMUI01000003.1"/>
</dbReference>
<dbReference type="GO" id="GO:0005525">
    <property type="term" value="F:GTP binding"/>
    <property type="evidence" value="ECO:0007669"/>
    <property type="project" value="UniProtKB-KW"/>
</dbReference>
<gene>
    <name evidence="8" type="ORF">SAMN02927897_01384</name>
</gene>
<keyword evidence="4" id="KW-0342">GTP-binding</keyword>
<comment type="subcellular location">
    <subcellularLocation>
        <location evidence="1">Membrane</location>
    </subcellularLocation>
</comment>
<evidence type="ECO:0000256" key="4">
    <source>
        <dbReference type="ARBA" id="ARBA00023134"/>
    </source>
</evidence>
<reference evidence="8 9" key="1">
    <citation type="submission" date="2016-10" db="EMBL/GenBank/DDBJ databases">
        <authorList>
            <person name="Varghese N."/>
            <person name="Submissions S."/>
        </authorList>
    </citation>
    <scope>NUCLEOTIDE SEQUENCE [LARGE SCALE GENOMIC DNA]</scope>
    <source>
        <strain evidence="8 9">CGMCC 1.12102</strain>
    </source>
</reference>
<dbReference type="InterPro" id="IPR045063">
    <property type="entry name" value="Dynamin_N"/>
</dbReference>
<evidence type="ECO:0000256" key="5">
    <source>
        <dbReference type="ARBA" id="ARBA00023136"/>
    </source>
</evidence>
<dbReference type="GeneID" id="28310694"/>
<dbReference type="GO" id="GO:0016020">
    <property type="term" value="C:membrane"/>
    <property type="evidence" value="ECO:0007669"/>
    <property type="project" value="UniProtKB-SubCell"/>
</dbReference>
<dbReference type="PANTHER" id="PTHR10465:SF0">
    <property type="entry name" value="SARCALUMENIN"/>
    <property type="match status" value="1"/>
</dbReference>
<name>A0A1G4XT18_9ENTR</name>
<dbReference type="Proteomes" id="UP000183569">
    <property type="component" value="Unassembled WGS sequence"/>
</dbReference>
<dbReference type="SUPFAM" id="SSF52540">
    <property type="entry name" value="P-loop containing nucleoside triphosphate hydrolases"/>
    <property type="match status" value="1"/>
</dbReference>
<sequence>MSDAPHIDKAVFTDLDTLSHFWCFKRKAIAATVSRTLSDYEKQVGTIVAELKLNHQQQLTHLETEQQAQLQHFNAQHQHDMAQQKQVLTTQINALEAQRIEQNLRNERLVEKVASLDETITNTQALLSQNRASLHVLEELKQQLDVSHQQLQQDYSQLHHDNLTLSERFALLQSILSAQPSQNAGLEAFRQLLHSDYAAFAAEESSLADEAGALLILQNVLADLEQLNTFPAASGKTVVGVAGGFSSGKSEFINSFIQDKSLKLATGINPVTVIPSFVVCATDSRICGYAKNGGNVPLSSKLYKALSHDYLAAFGFDLRTVMPTISLQAPMDEALFEHICLVDTPGYNPGAVNRTEAADRTTTLEFLTQCSAMIWVIGLDPAGTIAQSDIEFIRQSAFAADDVYVVLNKADVKPQEDIEAIMETVADELLFTGIGYAGMTAYSSTRLTSYATKGCTLDAFLKSHNTRRNTTSPYEEKIDRVFSAYNKALQSDIDNIQLLRVRLKDLQFRTLADSGAKALKELQPAIEFFNPQMADEARLQKLLERSQQLSAAFRTALREAITLTQQSDIAQRSTAFNASLKVLS</sequence>
<dbReference type="InterPro" id="IPR027094">
    <property type="entry name" value="Mitofusin_fam"/>
</dbReference>
<evidence type="ECO:0000313" key="9">
    <source>
        <dbReference type="Proteomes" id="UP000183569"/>
    </source>
</evidence>
<dbReference type="InterPro" id="IPR027417">
    <property type="entry name" value="P-loop_NTPase"/>
</dbReference>
<feature type="coiled-coil region" evidence="6">
    <location>
        <begin position="92"/>
        <end position="154"/>
    </location>
</feature>